<dbReference type="SUPFAM" id="SSF47473">
    <property type="entry name" value="EF-hand"/>
    <property type="match status" value="1"/>
</dbReference>
<keyword evidence="12" id="KW-0539">Nucleus</keyword>
<dbReference type="Proteomes" id="UP001159405">
    <property type="component" value="Unassembled WGS sequence"/>
</dbReference>
<dbReference type="PANTHER" id="PTHR13598:SF1">
    <property type="entry name" value="AT07567P-RELATED"/>
    <property type="match status" value="1"/>
</dbReference>
<name>A0ABN8RZN8_9CNID</name>
<evidence type="ECO:0000256" key="5">
    <source>
        <dbReference type="ARBA" id="ARBA00022692"/>
    </source>
</evidence>
<dbReference type="PROSITE" id="PS50222">
    <property type="entry name" value="EF_HAND_2"/>
    <property type="match status" value="1"/>
</dbReference>
<dbReference type="SMART" id="SM00280">
    <property type="entry name" value="KAZAL"/>
    <property type="match status" value="1"/>
</dbReference>
<dbReference type="Pfam" id="PF10225">
    <property type="entry name" value="NEMP"/>
    <property type="match status" value="1"/>
</dbReference>
<evidence type="ECO:0000256" key="8">
    <source>
        <dbReference type="ARBA" id="ARBA00022989"/>
    </source>
</evidence>
<keyword evidence="4" id="KW-0964">Secreted</keyword>
<keyword evidence="5 13" id="KW-0812">Transmembrane</keyword>
<evidence type="ECO:0000256" key="2">
    <source>
        <dbReference type="ARBA" id="ARBA00004613"/>
    </source>
</evidence>
<feature type="transmembrane region" description="Helical" evidence="13">
    <location>
        <begin position="206"/>
        <end position="226"/>
    </location>
</feature>
<dbReference type="PANTHER" id="PTHR13598">
    <property type="entry name" value="AT07567P-RELATED"/>
    <property type="match status" value="1"/>
</dbReference>
<feature type="domain" description="Kazal-like" evidence="15">
    <location>
        <begin position="44"/>
        <end position="98"/>
    </location>
</feature>
<evidence type="ECO:0000256" key="1">
    <source>
        <dbReference type="ARBA" id="ARBA00004575"/>
    </source>
</evidence>
<keyword evidence="10" id="KW-1015">Disulfide bond</keyword>
<evidence type="ECO:0000313" key="16">
    <source>
        <dbReference type="EMBL" id="CAH3184768.1"/>
    </source>
</evidence>
<evidence type="ECO:0000256" key="3">
    <source>
        <dbReference type="ARBA" id="ARBA00005748"/>
    </source>
</evidence>
<evidence type="ECO:0000256" key="6">
    <source>
        <dbReference type="ARBA" id="ARBA00022729"/>
    </source>
</evidence>
<evidence type="ECO:0000259" key="15">
    <source>
        <dbReference type="PROSITE" id="PS51465"/>
    </source>
</evidence>
<accession>A0ABN8RZN8</accession>
<organism evidence="16 17">
    <name type="scientific">Porites lobata</name>
    <dbReference type="NCBI Taxonomy" id="104759"/>
    <lineage>
        <taxon>Eukaryota</taxon>
        <taxon>Metazoa</taxon>
        <taxon>Cnidaria</taxon>
        <taxon>Anthozoa</taxon>
        <taxon>Hexacorallia</taxon>
        <taxon>Scleractinia</taxon>
        <taxon>Fungiina</taxon>
        <taxon>Poritidae</taxon>
        <taxon>Porites</taxon>
    </lineage>
</organism>
<evidence type="ECO:0000256" key="12">
    <source>
        <dbReference type="ARBA" id="ARBA00023242"/>
    </source>
</evidence>
<dbReference type="InterPro" id="IPR036058">
    <property type="entry name" value="Kazal_dom_sf"/>
</dbReference>
<evidence type="ECO:0000313" key="17">
    <source>
        <dbReference type="Proteomes" id="UP001159405"/>
    </source>
</evidence>
<dbReference type="EMBL" id="CALNXK010000398">
    <property type="protein sequence ID" value="CAH3184768.1"/>
    <property type="molecule type" value="Genomic_DNA"/>
</dbReference>
<evidence type="ECO:0000256" key="13">
    <source>
        <dbReference type="SAM" id="Phobius"/>
    </source>
</evidence>
<dbReference type="Gene3D" id="1.10.238.10">
    <property type="entry name" value="EF-hand"/>
    <property type="match status" value="1"/>
</dbReference>
<comment type="subcellular location">
    <subcellularLocation>
        <location evidence="1">Nucleus inner membrane</location>
        <topology evidence="1">Multi-pass membrane protein</topology>
        <orientation evidence="1">Nucleoplasmic side</orientation>
    </subcellularLocation>
    <subcellularLocation>
        <location evidence="2">Secreted</location>
    </subcellularLocation>
</comment>
<dbReference type="InterPro" id="IPR019577">
    <property type="entry name" value="SPARC/Testican_Ca-bd-dom"/>
</dbReference>
<feature type="domain" description="EF-hand" evidence="14">
    <location>
        <begin position="143"/>
        <end position="178"/>
    </location>
</feature>
<sequence>MEHMEETVVNLSNGRQTATQTTTTQKDPCYNVFCTKGRMCVVNKDRSTTCVCPEVCPDDYKPVCSVYLREFNNTCKLHKFACRIGIMMGIEKTGKCDLKDTELAPCSVSRLLQFHDRYLAYLIAAREQEMYPDFQVETWAYEDREEIIAWEFNNRDTNGDGILDEDEIGRMIIPEEDCMMGFLKSCDYDHKPGISKKEWSTCFPPIVRVIDWNFPAAFLAGLVIFYNAERLSRNSLFFYSSGVSLGLIMSLLLLVYILHRLFMLHRLIPGRGGAYAVLIGGWSLGAYLIQWTWSNLKDLLLNHNQWVIGYLVVIGLISFGVCYYYGPVTSDRGLDLIRWMLQLIGLSLLYMSTRSDEVSIALCIQVVWSHIIRFRLLPQHW</sequence>
<dbReference type="InterPro" id="IPR018247">
    <property type="entry name" value="EF_Hand_1_Ca_BS"/>
</dbReference>
<keyword evidence="7" id="KW-0106">Calcium</keyword>
<evidence type="ECO:0000256" key="9">
    <source>
        <dbReference type="ARBA" id="ARBA00023136"/>
    </source>
</evidence>
<keyword evidence="6" id="KW-0732">Signal</keyword>
<dbReference type="InterPro" id="IPR002350">
    <property type="entry name" value="Kazal_dom"/>
</dbReference>
<feature type="transmembrane region" description="Helical" evidence="13">
    <location>
        <begin position="274"/>
        <end position="293"/>
    </location>
</feature>
<keyword evidence="11" id="KW-0325">Glycoprotein</keyword>
<keyword evidence="9 13" id="KW-0472">Membrane</keyword>
<dbReference type="PROSITE" id="PS51465">
    <property type="entry name" value="KAZAL_2"/>
    <property type="match status" value="1"/>
</dbReference>
<keyword evidence="8 13" id="KW-1133">Transmembrane helix</keyword>
<feature type="transmembrane region" description="Helical" evidence="13">
    <location>
        <begin position="238"/>
        <end position="262"/>
    </location>
</feature>
<keyword evidence="17" id="KW-1185">Reference proteome</keyword>
<evidence type="ECO:0000259" key="14">
    <source>
        <dbReference type="PROSITE" id="PS50222"/>
    </source>
</evidence>
<dbReference type="InterPro" id="IPR019358">
    <property type="entry name" value="NEMP_fam"/>
</dbReference>
<dbReference type="InterPro" id="IPR011992">
    <property type="entry name" value="EF-hand-dom_pair"/>
</dbReference>
<feature type="transmembrane region" description="Helical" evidence="13">
    <location>
        <begin position="305"/>
        <end position="324"/>
    </location>
</feature>
<comment type="similarity">
    <text evidence="3">Belongs to the NEMP family.</text>
</comment>
<dbReference type="SUPFAM" id="SSF100895">
    <property type="entry name" value="Kazal-type serine protease inhibitors"/>
    <property type="match status" value="1"/>
</dbReference>
<dbReference type="InterPro" id="IPR002048">
    <property type="entry name" value="EF_hand_dom"/>
</dbReference>
<reference evidence="16 17" key="1">
    <citation type="submission" date="2022-05" db="EMBL/GenBank/DDBJ databases">
        <authorList>
            <consortium name="Genoscope - CEA"/>
            <person name="William W."/>
        </authorList>
    </citation>
    <scope>NUCLEOTIDE SEQUENCE [LARGE SCALE GENOMIC DNA]</scope>
</reference>
<dbReference type="PROSITE" id="PS00018">
    <property type="entry name" value="EF_HAND_1"/>
    <property type="match status" value="1"/>
</dbReference>
<protein>
    <submittedName>
        <fullName evidence="16">Uncharacterized protein</fullName>
    </submittedName>
</protein>
<evidence type="ECO:0000256" key="10">
    <source>
        <dbReference type="ARBA" id="ARBA00023157"/>
    </source>
</evidence>
<evidence type="ECO:0000256" key="7">
    <source>
        <dbReference type="ARBA" id="ARBA00022837"/>
    </source>
</evidence>
<evidence type="ECO:0000256" key="4">
    <source>
        <dbReference type="ARBA" id="ARBA00022525"/>
    </source>
</evidence>
<dbReference type="Gene3D" id="3.30.60.30">
    <property type="match status" value="1"/>
</dbReference>
<evidence type="ECO:0000256" key="11">
    <source>
        <dbReference type="ARBA" id="ARBA00023180"/>
    </source>
</evidence>
<proteinExistence type="inferred from homology"/>
<dbReference type="Pfam" id="PF10591">
    <property type="entry name" value="SPARC_Ca_bdg"/>
    <property type="match status" value="1"/>
</dbReference>
<gene>
    <name evidence="16" type="ORF">PLOB_00030751</name>
</gene>
<comment type="caution">
    <text evidence="16">The sequence shown here is derived from an EMBL/GenBank/DDBJ whole genome shotgun (WGS) entry which is preliminary data.</text>
</comment>